<reference evidence="3" key="1">
    <citation type="journal article" date="2019" name="Int. J. Syst. Evol. Microbiol.">
        <title>The Global Catalogue of Microorganisms (GCM) 10K type strain sequencing project: providing services to taxonomists for standard genome sequencing and annotation.</title>
        <authorList>
            <consortium name="The Broad Institute Genomics Platform"/>
            <consortium name="The Broad Institute Genome Sequencing Center for Infectious Disease"/>
            <person name="Wu L."/>
            <person name="Ma J."/>
        </authorList>
    </citation>
    <scope>NUCLEOTIDE SEQUENCE [LARGE SCALE GENOMIC DNA]</scope>
    <source>
        <strain evidence="3">JCM 17924</strain>
    </source>
</reference>
<proteinExistence type="predicted"/>
<evidence type="ECO:0000313" key="3">
    <source>
        <dbReference type="Proteomes" id="UP001500454"/>
    </source>
</evidence>
<comment type="caution">
    <text evidence="2">The sequence shown here is derived from an EMBL/GenBank/DDBJ whole genome shotgun (WGS) entry which is preliminary data.</text>
</comment>
<dbReference type="EMBL" id="BAABHA010000010">
    <property type="protein sequence ID" value="GAA4385741.1"/>
    <property type="molecule type" value="Genomic_DNA"/>
</dbReference>
<feature type="region of interest" description="Disordered" evidence="1">
    <location>
        <begin position="1"/>
        <end position="41"/>
    </location>
</feature>
<dbReference type="RefSeq" id="WP_345225459.1">
    <property type="nucleotide sequence ID" value="NZ_BAABHA010000010.1"/>
</dbReference>
<accession>A0ABP8J684</accession>
<organism evidence="2 3">
    <name type="scientific">Hymenobacter koreensis</name>
    <dbReference type="NCBI Taxonomy" id="1084523"/>
    <lineage>
        <taxon>Bacteria</taxon>
        <taxon>Pseudomonadati</taxon>
        <taxon>Bacteroidota</taxon>
        <taxon>Cytophagia</taxon>
        <taxon>Cytophagales</taxon>
        <taxon>Hymenobacteraceae</taxon>
        <taxon>Hymenobacter</taxon>
    </lineage>
</organism>
<gene>
    <name evidence="2" type="ORF">GCM10023186_29450</name>
</gene>
<sequence>MDEFGKNGEAVRIDELMPERYKEQDREMREQMGLSKRDSSLSWREQFRKDNAEMKEKRERTMRRLMAGSEEHFQRVEAERARQEFLAFQPYSSLEEVFAEWECRSGRSCEVKFLRPSNLAEWQSTIYRCATMVKVLKTLDQFIPQNIKQYRFHYIYKTFYKFTTHVFEYDPANYSFIVKTGAAFGNDQIDNKQMPALYENARAQLENLLQTMKSELPQTHFEKVFALYVYIKDKKTAH</sequence>
<dbReference type="Proteomes" id="UP001500454">
    <property type="component" value="Unassembled WGS sequence"/>
</dbReference>
<keyword evidence="3" id="KW-1185">Reference proteome</keyword>
<evidence type="ECO:0000256" key="1">
    <source>
        <dbReference type="SAM" id="MobiDB-lite"/>
    </source>
</evidence>
<evidence type="ECO:0000313" key="2">
    <source>
        <dbReference type="EMBL" id="GAA4385741.1"/>
    </source>
</evidence>
<protein>
    <submittedName>
        <fullName evidence="2">Uncharacterized protein</fullName>
    </submittedName>
</protein>
<name>A0ABP8J684_9BACT</name>